<comment type="caution">
    <text evidence="2">The sequence shown here is derived from an EMBL/GenBank/DDBJ whole genome shotgun (WGS) entry which is preliminary data.</text>
</comment>
<accession>A0ABS8EMT0</accession>
<keyword evidence="1" id="KW-1133">Transmembrane helix</keyword>
<name>A0ABS8EMT0_9FLAO</name>
<reference evidence="2" key="1">
    <citation type="submission" date="2021-03" db="EMBL/GenBank/DDBJ databases">
        <authorList>
            <person name="Ping X."/>
        </authorList>
    </citation>
    <scope>NUCLEOTIDE SEQUENCE</scope>
    <source>
        <strain evidence="2">E313</strain>
    </source>
</reference>
<gene>
    <name evidence="2" type="ORF">J1C55_07990</name>
</gene>
<feature type="transmembrane region" description="Helical" evidence="1">
    <location>
        <begin position="54"/>
        <end position="72"/>
    </location>
</feature>
<dbReference type="Proteomes" id="UP000778797">
    <property type="component" value="Unassembled WGS sequence"/>
</dbReference>
<protein>
    <submittedName>
        <fullName evidence="2">Uncharacterized protein</fullName>
    </submittedName>
</protein>
<keyword evidence="1" id="KW-0472">Membrane</keyword>
<keyword evidence="1" id="KW-0812">Transmembrane</keyword>
<feature type="transmembrane region" description="Helical" evidence="1">
    <location>
        <begin position="104"/>
        <end position="123"/>
    </location>
</feature>
<evidence type="ECO:0000313" key="2">
    <source>
        <dbReference type="EMBL" id="MCC1484523.1"/>
    </source>
</evidence>
<evidence type="ECO:0000256" key="1">
    <source>
        <dbReference type="SAM" id="Phobius"/>
    </source>
</evidence>
<dbReference type="RefSeq" id="WP_227476969.1">
    <property type="nucleotide sequence ID" value="NZ_JAFMPT010000008.1"/>
</dbReference>
<keyword evidence="3" id="KW-1185">Reference proteome</keyword>
<organism evidence="2 3">
    <name type="scientific">Winogradskyella immobilis</name>
    <dbReference type="NCBI Taxonomy" id="2816852"/>
    <lineage>
        <taxon>Bacteria</taxon>
        <taxon>Pseudomonadati</taxon>
        <taxon>Bacteroidota</taxon>
        <taxon>Flavobacteriia</taxon>
        <taxon>Flavobacteriales</taxon>
        <taxon>Flavobacteriaceae</taxon>
        <taxon>Winogradskyella</taxon>
    </lineage>
</organism>
<proteinExistence type="predicted"/>
<reference evidence="2" key="2">
    <citation type="submission" date="2021-10" db="EMBL/GenBank/DDBJ databases">
        <title>Genome of Winogradskyella sp. E313.</title>
        <authorList>
            <person name="Zhou Y."/>
        </authorList>
    </citation>
    <scope>NUCLEOTIDE SEQUENCE</scope>
    <source>
        <strain evidence="2">E313</strain>
    </source>
</reference>
<sequence>MGRNDEKLNKFVDQLMANDTLEQPSKDFTDNLMSKIETISTTTTIVYKPLISKMGWIIISTVICLLVGYVIFNEPSGNSKLLEFVDLSKIKNPLANVSFNFSKTLMYTSVLLALMIGVQIPLLKNYFNKRMA</sequence>
<evidence type="ECO:0000313" key="3">
    <source>
        <dbReference type="Proteomes" id="UP000778797"/>
    </source>
</evidence>
<dbReference type="EMBL" id="JAFMPT010000008">
    <property type="protein sequence ID" value="MCC1484523.1"/>
    <property type="molecule type" value="Genomic_DNA"/>
</dbReference>